<evidence type="ECO:0000256" key="1">
    <source>
        <dbReference type="ARBA" id="ARBA00009003"/>
    </source>
</evidence>
<dbReference type="AlphaFoldDB" id="A0AA38VE75"/>
<feature type="transmembrane region" description="Helical" evidence="4">
    <location>
        <begin position="321"/>
        <end position="346"/>
    </location>
</feature>
<comment type="similarity">
    <text evidence="1">Belongs to the glycosyltransferase 32 family.</text>
</comment>
<dbReference type="PANTHER" id="PTHR32385:SF15">
    <property type="entry name" value="INOSITOL PHOSPHOCERAMIDE MANNOSYLTRANSFERASE 1"/>
    <property type="match status" value="1"/>
</dbReference>
<keyword evidence="4" id="KW-0812">Transmembrane</keyword>
<keyword evidence="4" id="KW-0472">Membrane</keyword>
<accession>A0AA38VE75</accession>
<dbReference type="InterPro" id="IPR029044">
    <property type="entry name" value="Nucleotide-diphossugar_trans"/>
</dbReference>
<dbReference type="GO" id="GO:0000030">
    <property type="term" value="F:mannosyltransferase activity"/>
    <property type="evidence" value="ECO:0007669"/>
    <property type="project" value="TreeGrafter"/>
</dbReference>
<feature type="transmembrane region" description="Helical" evidence="4">
    <location>
        <begin position="44"/>
        <end position="64"/>
    </location>
</feature>
<dbReference type="Gene3D" id="3.90.550.20">
    <property type="match status" value="1"/>
</dbReference>
<evidence type="ECO:0000313" key="6">
    <source>
        <dbReference type="Proteomes" id="UP001174694"/>
    </source>
</evidence>
<dbReference type="Proteomes" id="UP001174694">
    <property type="component" value="Unassembled WGS sequence"/>
</dbReference>
<dbReference type="GO" id="GO:0051999">
    <property type="term" value="P:mannosyl-inositol phosphorylceramide biosynthetic process"/>
    <property type="evidence" value="ECO:0007669"/>
    <property type="project" value="TreeGrafter"/>
</dbReference>
<proteinExistence type="inferred from homology"/>
<dbReference type="InterPro" id="IPR051706">
    <property type="entry name" value="Glycosyltransferase_domain"/>
</dbReference>
<protein>
    <submittedName>
        <fullName evidence="5">Mannosyl phosphorylinositol ceramide synthase sur1</fullName>
    </submittedName>
</protein>
<keyword evidence="2" id="KW-0808">Transferase</keyword>
<keyword evidence="4" id="KW-1133">Transmembrane helix</keyword>
<keyword evidence="6" id="KW-1185">Reference proteome</keyword>
<evidence type="ECO:0000256" key="3">
    <source>
        <dbReference type="SAM" id="MobiDB-lite"/>
    </source>
</evidence>
<sequence length="366" mass="41966">MPIAAPTAPANDKRPYDEERLQREPVPRRSSWPRKYLRFPRPRRVVVCLLLIDLIIVGLVVRSFEPLITLLRRNEELFGSRLVLSRDAPHDADHHTGRHTIPRILHQTCANETIPEKWAAPQQSCKDTYSDFEYKLWTDKSARDFISSEYPWFTETWDNYAFPIQRADAIRYFILYHFGGIYLDMDTQCNETIPLHQIESDNTMHHAVFKSTTPTGVSNDLMISSPRHPLFAATISKLLPWYDFTHLWARLQPYCAIMISSGPFFLTMAIKNYLLEQPSLPSPTVQVVNATILAPYITDLESASWHKGDAKALMWVGTHQWVWFTLGGMGLVAGLLVINQGLLLAYRGVLRRVPSVAYNMKAAKLT</sequence>
<dbReference type="SUPFAM" id="SSF53448">
    <property type="entry name" value="Nucleotide-diphospho-sugar transferases"/>
    <property type="match status" value="1"/>
</dbReference>
<evidence type="ECO:0000313" key="5">
    <source>
        <dbReference type="EMBL" id="KAJ9143685.1"/>
    </source>
</evidence>
<dbReference type="PANTHER" id="PTHR32385">
    <property type="entry name" value="MANNOSYL PHOSPHORYLINOSITOL CERAMIDE SYNTHASE"/>
    <property type="match status" value="1"/>
</dbReference>
<dbReference type="Pfam" id="PF04488">
    <property type="entry name" value="Gly_transf_sug"/>
    <property type="match status" value="1"/>
</dbReference>
<feature type="compositionally biased region" description="Basic and acidic residues" evidence="3">
    <location>
        <begin position="11"/>
        <end position="24"/>
    </location>
</feature>
<comment type="caution">
    <text evidence="5">The sequence shown here is derived from an EMBL/GenBank/DDBJ whole genome shotgun (WGS) entry which is preliminary data.</text>
</comment>
<evidence type="ECO:0000256" key="4">
    <source>
        <dbReference type="SAM" id="Phobius"/>
    </source>
</evidence>
<evidence type="ECO:0000256" key="2">
    <source>
        <dbReference type="ARBA" id="ARBA00022679"/>
    </source>
</evidence>
<feature type="region of interest" description="Disordered" evidence="3">
    <location>
        <begin position="1"/>
        <end position="24"/>
    </location>
</feature>
<name>A0AA38VE75_9PEZI</name>
<dbReference type="EMBL" id="JANBVO010000018">
    <property type="protein sequence ID" value="KAJ9143685.1"/>
    <property type="molecule type" value="Genomic_DNA"/>
</dbReference>
<organism evidence="5 6">
    <name type="scientific">Pleurostoma richardsiae</name>
    <dbReference type="NCBI Taxonomy" id="41990"/>
    <lineage>
        <taxon>Eukaryota</taxon>
        <taxon>Fungi</taxon>
        <taxon>Dikarya</taxon>
        <taxon>Ascomycota</taxon>
        <taxon>Pezizomycotina</taxon>
        <taxon>Sordariomycetes</taxon>
        <taxon>Sordariomycetidae</taxon>
        <taxon>Calosphaeriales</taxon>
        <taxon>Pleurostomataceae</taxon>
        <taxon>Pleurostoma</taxon>
    </lineage>
</organism>
<dbReference type="GO" id="GO:0016020">
    <property type="term" value="C:membrane"/>
    <property type="evidence" value="ECO:0007669"/>
    <property type="project" value="GOC"/>
</dbReference>
<dbReference type="InterPro" id="IPR007577">
    <property type="entry name" value="GlycoTrfase_DXD_sugar-bd_CS"/>
</dbReference>
<gene>
    <name evidence="5" type="ORF">NKR23_g6464</name>
</gene>
<reference evidence="5" key="1">
    <citation type="submission" date="2022-07" db="EMBL/GenBank/DDBJ databases">
        <title>Fungi with potential for degradation of polypropylene.</title>
        <authorList>
            <person name="Gostincar C."/>
        </authorList>
    </citation>
    <scope>NUCLEOTIDE SEQUENCE</scope>
    <source>
        <strain evidence="5">EXF-13308</strain>
    </source>
</reference>